<gene>
    <name evidence="1" type="ORF">BDN72DRAFT_885291</name>
</gene>
<dbReference type="EMBL" id="ML208260">
    <property type="protein sequence ID" value="TFK76598.1"/>
    <property type="molecule type" value="Genomic_DNA"/>
</dbReference>
<protein>
    <submittedName>
        <fullName evidence="1">Creatinase/aminopeptidase</fullName>
    </submittedName>
</protein>
<proteinExistence type="predicted"/>
<evidence type="ECO:0000313" key="1">
    <source>
        <dbReference type="EMBL" id="TFK76598.1"/>
    </source>
</evidence>
<evidence type="ECO:0000313" key="2">
    <source>
        <dbReference type="Proteomes" id="UP000308600"/>
    </source>
</evidence>
<dbReference type="Proteomes" id="UP000308600">
    <property type="component" value="Unassembled WGS sequence"/>
</dbReference>
<keyword evidence="2" id="KW-1185">Reference proteome</keyword>
<sequence>MGGPLDDHQHLAPPPILQRYALLFLACIGCSFIVSCWSSASLSQVHEDGLVHPSLQHCADFPPISASEFSDRQTRLAESLHRLNASAYIAEPGATALYYANISTSHWHLSERPLLLVVTPSLIGDKIEPKITVITPKFEATRAKLLPIPAQVQFVEWPEEADPYRVAASVFPKGSNTVFVDSSIRHFLVHGLQQAIPQSQVATAPNEITQLRERKSPAELAILKCANEATLHALRDVHSQMYLGMRESEARAMMTSALLEAGLTNGGCLTLFGENAALPHGSGSDRVLGKADFALFDCTASLHGYWSDVTRTVALSQSEIPDDHLKIWYHVHDAQSIALETARRGILTRSVDEAARYSLRVAGYDSYFTHRLGHGIGLEVHEQPYLRGGSEDTIEIGHTFSDEPGVYIEGKVGVRLEDCFYVDDEGNAVYLTQAAGGQSQSPWLL</sequence>
<accession>A0ACD3BER2</accession>
<reference evidence="1 2" key="1">
    <citation type="journal article" date="2019" name="Nat. Ecol. Evol.">
        <title>Megaphylogeny resolves global patterns of mushroom evolution.</title>
        <authorList>
            <person name="Varga T."/>
            <person name="Krizsan K."/>
            <person name="Foldi C."/>
            <person name="Dima B."/>
            <person name="Sanchez-Garcia M."/>
            <person name="Sanchez-Ramirez S."/>
            <person name="Szollosi G.J."/>
            <person name="Szarkandi J.G."/>
            <person name="Papp V."/>
            <person name="Albert L."/>
            <person name="Andreopoulos W."/>
            <person name="Angelini C."/>
            <person name="Antonin V."/>
            <person name="Barry K.W."/>
            <person name="Bougher N.L."/>
            <person name="Buchanan P."/>
            <person name="Buyck B."/>
            <person name="Bense V."/>
            <person name="Catcheside P."/>
            <person name="Chovatia M."/>
            <person name="Cooper J."/>
            <person name="Damon W."/>
            <person name="Desjardin D."/>
            <person name="Finy P."/>
            <person name="Geml J."/>
            <person name="Haridas S."/>
            <person name="Hughes K."/>
            <person name="Justo A."/>
            <person name="Karasinski D."/>
            <person name="Kautmanova I."/>
            <person name="Kiss B."/>
            <person name="Kocsube S."/>
            <person name="Kotiranta H."/>
            <person name="LaButti K.M."/>
            <person name="Lechner B.E."/>
            <person name="Liimatainen K."/>
            <person name="Lipzen A."/>
            <person name="Lukacs Z."/>
            <person name="Mihaltcheva S."/>
            <person name="Morgado L.N."/>
            <person name="Niskanen T."/>
            <person name="Noordeloos M.E."/>
            <person name="Ohm R.A."/>
            <person name="Ortiz-Santana B."/>
            <person name="Ovrebo C."/>
            <person name="Racz N."/>
            <person name="Riley R."/>
            <person name="Savchenko A."/>
            <person name="Shiryaev A."/>
            <person name="Soop K."/>
            <person name="Spirin V."/>
            <person name="Szebenyi C."/>
            <person name="Tomsovsky M."/>
            <person name="Tulloss R.E."/>
            <person name="Uehling J."/>
            <person name="Grigoriev I.V."/>
            <person name="Vagvolgyi C."/>
            <person name="Papp T."/>
            <person name="Martin F.M."/>
            <person name="Miettinen O."/>
            <person name="Hibbett D.S."/>
            <person name="Nagy L.G."/>
        </authorList>
    </citation>
    <scope>NUCLEOTIDE SEQUENCE [LARGE SCALE GENOMIC DNA]</scope>
    <source>
        <strain evidence="1 2">NL-1719</strain>
    </source>
</reference>
<organism evidence="1 2">
    <name type="scientific">Pluteus cervinus</name>
    <dbReference type="NCBI Taxonomy" id="181527"/>
    <lineage>
        <taxon>Eukaryota</taxon>
        <taxon>Fungi</taxon>
        <taxon>Dikarya</taxon>
        <taxon>Basidiomycota</taxon>
        <taxon>Agaricomycotina</taxon>
        <taxon>Agaricomycetes</taxon>
        <taxon>Agaricomycetidae</taxon>
        <taxon>Agaricales</taxon>
        <taxon>Pluteineae</taxon>
        <taxon>Pluteaceae</taxon>
        <taxon>Pluteus</taxon>
    </lineage>
</organism>
<name>A0ACD3BER2_9AGAR</name>